<dbReference type="SUPFAM" id="SSF51556">
    <property type="entry name" value="Metallo-dependent hydrolases"/>
    <property type="match status" value="1"/>
</dbReference>
<feature type="domain" description="Amidohydrolase-related" evidence="1">
    <location>
        <begin position="10"/>
        <end position="322"/>
    </location>
</feature>
<dbReference type="PANTHER" id="PTHR43135">
    <property type="entry name" value="ALPHA-D-RIBOSE 1-METHYLPHOSPHONATE 5-TRIPHOSPHATE DIPHOSPHATASE"/>
    <property type="match status" value="1"/>
</dbReference>
<gene>
    <name evidence="2" type="ORF">UCRPC4_g03531</name>
</gene>
<dbReference type="Gene3D" id="2.30.40.10">
    <property type="entry name" value="Urease, subunit C, domain 1"/>
    <property type="match status" value="1"/>
</dbReference>
<name>A0A0G2GY61_PHACM</name>
<reference evidence="2 3" key="1">
    <citation type="submission" date="2015-05" db="EMBL/GenBank/DDBJ databases">
        <title>Distinctive expansion of gene families associated with plant cell wall degradation and secondary metabolism in the genomes of grapevine trunk pathogens.</title>
        <authorList>
            <person name="Lawrence D.P."/>
            <person name="Travadon R."/>
            <person name="Rolshausen P.E."/>
            <person name="Baumgartner K."/>
        </authorList>
    </citation>
    <scope>NUCLEOTIDE SEQUENCE [LARGE SCALE GENOMIC DNA]</scope>
    <source>
        <strain evidence="2">UCRPC4</strain>
    </source>
</reference>
<organism evidence="2 3">
    <name type="scientific">Phaeomoniella chlamydospora</name>
    <name type="common">Phaeoacremonium chlamydosporum</name>
    <dbReference type="NCBI Taxonomy" id="158046"/>
    <lineage>
        <taxon>Eukaryota</taxon>
        <taxon>Fungi</taxon>
        <taxon>Dikarya</taxon>
        <taxon>Ascomycota</taxon>
        <taxon>Pezizomycotina</taxon>
        <taxon>Eurotiomycetes</taxon>
        <taxon>Chaetothyriomycetidae</taxon>
        <taxon>Phaeomoniellales</taxon>
        <taxon>Phaeomoniellaceae</taxon>
        <taxon>Phaeomoniella</taxon>
    </lineage>
</organism>
<dbReference type="InterPro" id="IPR051781">
    <property type="entry name" value="Metallo-dep_Hydrolase"/>
</dbReference>
<dbReference type="AlphaFoldDB" id="A0A0G2GY61"/>
<dbReference type="InterPro" id="IPR032466">
    <property type="entry name" value="Metal_Hydrolase"/>
</dbReference>
<dbReference type="Gene3D" id="3.40.50.10910">
    <property type="entry name" value="Amidohydrolase"/>
    <property type="match status" value="1"/>
</dbReference>
<dbReference type="Gene3D" id="1.20.58.520">
    <property type="entry name" value="Amidohydrolase"/>
    <property type="match status" value="1"/>
</dbReference>
<dbReference type="InterPro" id="IPR011059">
    <property type="entry name" value="Metal-dep_hydrolase_composite"/>
</dbReference>
<dbReference type="Gene3D" id="3.30.110.90">
    <property type="entry name" value="Amidohydrolase"/>
    <property type="match status" value="1"/>
</dbReference>
<keyword evidence="3" id="KW-1185">Reference proteome</keyword>
<evidence type="ECO:0000313" key="3">
    <source>
        <dbReference type="Proteomes" id="UP000053317"/>
    </source>
</evidence>
<dbReference type="EMBL" id="LCWF01000083">
    <property type="protein sequence ID" value="KKY21580.1"/>
    <property type="molecule type" value="Genomic_DNA"/>
</dbReference>
<comment type="caution">
    <text evidence="2">The sequence shown here is derived from an EMBL/GenBank/DDBJ whole genome shotgun (WGS) entry which is preliminary data.</text>
</comment>
<dbReference type="OrthoDB" id="5595695at2759"/>
<accession>A0A0G2GY61</accession>
<proteinExistence type="predicted"/>
<sequence length="325" mass="35434">MHLETDDDLRALCQSGITTGLDMACWPHDKVKSLRNRSGMADIRSPGLPATCPGSMHSAILPLPSEHLVTNAEDAIRFVHDRLNEEADYIKVIADVSGPDQATLNTLVSEAHRYHKLVIAHAAYTTAFHMALDAKADIITHSPLDETLDESTISRMLTENHIAVPTLVMMEAMSKPISLFTIVKTLFFRPLLVLGVLRVLRANPSMPTGRNYTAARDSVTAMYKAGVPILVGTDANSEPDSPAPVRHGESFHRELELLVEAGMSTVDVLRGATVLAARYFGLKDRGTIEVGKRADLVLLSQNPLEDIRASKSILRVWCAGVEVVG</sequence>
<dbReference type="PANTHER" id="PTHR43135:SF3">
    <property type="entry name" value="ALPHA-D-RIBOSE 1-METHYLPHOSPHONATE 5-TRIPHOSPHATE DIPHOSPHATASE"/>
    <property type="match status" value="1"/>
</dbReference>
<evidence type="ECO:0000313" key="2">
    <source>
        <dbReference type="EMBL" id="KKY21580.1"/>
    </source>
</evidence>
<dbReference type="SUPFAM" id="SSF51338">
    <property type="entry name" value="Composite domain of metallo-dependent hydrolases"/>
    <property type="match status" value="1"/>
</dbReference>
<dbReference type="Pfam" id="PF01979">
    <property type="entry name" value="Amidohydro_1"/>
    <property type="match status" value="1"/>
</dbReference>
<protein>
    <recommendedName>
        <fullName evidence="1">Amidohydrolase-related domain-containing protein</fullName>
    </recommendedName>
</protein>
<dbReference type="GO" id="GO:0016810">
    <property type="term" value="F:hydrolase activity, acting on carbon-nitrogen (but not peptide) bonds"/>
    <property type="evidence" value="ECO:0007669"/>
    <property type="project" value="InterPro"/>
</dbReference>
<evidence type="ECO:0000259" key="1">
    <source>
        <dbReference type="Pfam" id="PF01979"/>
    </source>
</evidence>
<dbReference type="Proteomes" id="UP000053317">
    <property type="component" value="Unassembled WGS sequence"/>
</dbReference>
<dbReference type="InterPro" id="IPR006680">
    <property type="entry name" value="Amidohydro-rel"/>
</dbReference>
<reference evidence="2 3" key="2">
    <citation type="submission" date="2015-05" db="EMBL/GenBank/DDBJ databases">
        <authorList>
            <person name="Morales-Cruz A."/>
            <person name="Amrine K.C."/>
            <person name="Cantu D."/>
        </authorList>
    </citation>
    <scope>NUCLEOTIDE SEQUENCE [LARGE SCALE GENOMIC DNA]</scope>
    <source>
        <strain evidence="2">UCRPC4</strain>
    </source>
</reference>